<dbReference type="RefSeq" id="WP_113883813.1">
    <property type="nucleotide sequence ID" value="NZ_QNSF01000008.1"/>
</dbReference>
<keyword evidence="1" id="KW-0282">Flagellum</keyword>
<dbReference type="PANTHER" id="PTHR37166:SF1">
    <property type="entry name" value="PROTEIN FLAG"/>
    <property type="match status" value="1"/>
</dbReference>
<protein>
    <submittedName>
        <fullName evidence="1">Flagellar protein FlaG</fullName>
    </submittedName>
</protein>
<dbReference type="NCBIfam" id="NF005834">
    <property type="entry name" value="PRK07738.1"/>
    <property type="match status" value="1"/>
</dbReference>
<dbReference type="InterPro" id="IPR035924">
    <property type="entry name" value="FlaG-like_sf"/>
</dbReference>
<keyword evidence="1" id="KW-0969">Cilium</keyword>
<reference evidence="1 2" key="1">
    <citation type="submission" date="2018-06" db="EMBL/GenBank/DDBJ databases">
        <title>Freshwater and sediment microbial communities from various areas in North America, analyzing microbe dynamics in response to fracking.</title>
        <authorList>
            <person name="Lamendella R."/>
        </authorList>
    </citation>
    <scope>NUCLEOTIDE SEQUENCE [LARGE SCALE GENOMIC DNA]</scope>
    <source>
        <strain evidence="1 2">14_TX</strain>
    </source>
</reference>
<proteinExistence type="predicted"/>
<dbReference type="PANTHER" id="PTHR37166">
    <property type="entry name" value="PROTEIN FLAG"/>
    <property type="match status" value="1"/>
</dbReference>
<dbReference type="Proteomes" id="UP000252731">
    <property type="component" value="Unassembled WGS sequence"/>
</dbReference>
<dbReference type="OrthoDB" id="9799867at2"/>
<keyword evidence="1" id="KW-0966">Cell projection</keyword>
<sequence length="119" mass="13753">MIERVSTQNISLTARLIHTNENSSEFHRKEVNKEIPVLPKLSGQIKEEQLTEVVISMNEFLQASHTSLKFVLHEELNEYYVTLVDDLTQEVVKEIPSKKMLDMYAAMTEFVGLMVDKKI</sequence>
<organism evidence="1 2">
    <name type="scientific">Cytobacillus firmus</name>
    <name type="common">Bacillus firmus</name>
    <dbReference type="NCBI Taxonomy" id="1399"/>
    <lineage>
        <taxon>Bacteria</taxon>
        <taxon>Bacillati</taxon>
        <taxon>Bacillota</taxon>
        <taxon>Bacilli</taxon>
        <taxon>Bacillales</taxon>
        <taxon>Bacillaceae</taxon>
        <taxon>Cytobacillus</taxon>
    </lineage>
</organism>
<evidence type="ECO:0000313" key="1">
    <source>
        <dbReference type="EMBL" id="RBP91502.1"/>
    </source>
</evidence>
<gene>
    <name evidence="1" type="ORF">DFO70_108293</name>
</gene>
<dbReference type="InterPro" id="IPR005186">
    <property type="entry name" value="FlaG"/>
</dbReference>
<dbReference type="EMBL" id="QNSF01000008">
    <property type="protein sequence ID" value="RBP91502.1"/>
    <property type="molecule type" value="Genomic_DNA"/>
</dbReference>
<dbReference type="Gene3D" id="3.30.160.170">
    <property type="entry name" value="FlaG-like"/>
    <property type="match status" value="1"/>
</dbReference>
<name>A0A366JVL6_CYTFI</name>
<dbReference type="AlphaFoldDB" id="A0A366JVL6"/>
<evidence type="ECO:0000313" key="2">
    <source>
        <dbReference type="Proteomes" id="UP000252731"/>
    </source>
</evidence>
<accession>A0A366JVL6</accession>
<dbReference type="SUPFAM" id="SSF160214">
    <property type="entry name" value="FlaG-like"/>
    <property type="match status" value="1"/>
</dbReference>
<keyword evidence="2" id="KW-1185">Reference proteome</keyword>
<dbReference type="Pfam" id="PF03646">
    <property type="entry name" value="FlaG"/>
    <property type="match status" value="1"/>
</dbReference>
<comment type="caution">
    <text evidence="1">The sequence shown here is derived from an EMBL/GenBank/DDBJ whole genome shotgun (WGS) entry which is preliminary data.</text>
</comment>